<accession>A0ABS9L3Q5</accession>
<proteinExistence type="inferred from homology"/>
<evidence type="ECO:0000256" key="1">
    <source>
        <dbReference type="ARBA" id="ARBA00001974"/>
    </source>
</evidence>
<keyword evidence="4 6" id="KW-0274">FAD</keyword>
<comment type="similarity">
    <text evidence="2 6">Belongs to the acyl-CoA dehydrogenase family.</text>
</comment>
<evidence type="ECO:0000256" key="2">
    <source>
        <dbReference type="ARBA" id="ARBA00009347"/>
    </source>
</evidence>
<evidence type="ECO:0000259" key="7">
    <source>
        <dbReference type="Pfam" id="PF00441"/>
    </source>
</evidence>
<dbReference type="PANTHER" id="PTHR43292:SF3">
    <property type="entry name" value="ACYL-COA DEHYDROGENASE FADE29"/>
    <property type="match status" value="1"/>
</dbReference>
<dbReference type="InterPro" id="IPR013786">
    <property type="entry name" value="AcylCoA_DH/ox_N"/>
</dbReference>
<dbReference type="RefSeq" id="WP_237818420.1">
    <property type="nucleotide sequence ID" value="NZ_JAKLTQ010000002.1"/>
</dbReference>
<dbReference type="InterPro" id="IPR052161">
    <property type="entry name" value="Mycobact_Acyl-CoA_DH"/>
</dbReference>
<evidence type="ECO:0000256" key="3">
    <source>
        <dbReference type="ARBA" id="ARBA00022630"/>
    </source>
</evidence>
<evidence type="ECO:0000313" key="11">
    <source>
        <dbReference type="Proteomes" id="UP001165368"/>
    </source>
</evidence>
<keyword evidence="11" id="KW-1185">Reference proteome</keyword>
<name>A0ABS9L3Q5_9MICC</name>
<dbReference type="Pfam" id="PF02771">
    <property type="entry name" value="Acyl-CoA_dh_N"/>
    <property type="match status" value="1"/>
</dbReference>
<dbReference type="InterPro" id="IPR009100">
    <property type="entry name" value="AcylCoA_DH/oxidase_NM_dom_sf"/>
</dbReference>
<dbReference type="InterPro" id="IPR036250">
    <property type="entry name" value="AcylCo_DH-like_C"/>
</dbReference>
<keyword evidence="3 6" id="KW-0285">Flavoprotein</keyword>
<evidence type="ECO:0000256" key="6">
    <source>
        <dbReference type="RuleBase" id="RU362125"/>
    </source>
</evidence>
<dbReference type="Proteomes" id="UP001165368">
    <property type="component" value="Unassembled WGS sequence"/>
</dbReference>
<dbReference type="Gene3D" id="1.20.140.10">
    <property type="entry name" value="Butyryl-CoA Dehydrogenase, subunit A, domain 3"/>
    <property type="match status" value="1"/>
</dbReference>
<dbReference type="InterPro" id="IPR037069">
    <property type="entry name" value="AcylCoA_DH/ox_N_sf"/>
</dbReference>
<dbReference type="PANTHER" id="PTHR43292">
    <property type="entry name" value="ACYL-COA DEHYDROGENASE"/>
    <property type="match status" value="1"/>
</dbReference>
<evidence type="ECO:0000256" key="4">
    <source>
        <dbReference type="ARBA" id="ARBA00022827"/>
    </source>
</evidence>
<comment type="cofactor">
    <cofactor evidence="1 6">
        <name>FAD</name>
        <dbReference type="ChEBI" id="CHEBI:57692"/>
    </cofactor>
</comment>
<dbReference type="Gene3D" id="2.40.110.10">
    <property type="entry name" value="Butyryl-CoA Dehydrogenase, subunit A, domain 2"/>
    <property type="match status" value="1"/>
</dbReference>
<feature type="domain" description="Acyl-CoA dehydrogenase/oxidase N-terminal" evidence="9">
    <location>
        <begin position="6"/>
        <end position="117"/>
    </location>
</feature>
<evidence type="ECO:0000313" key="10">
    <source>
        <dbReference type="EMBL" id="MCG2621316.1"/>
    </source>
</evidence>
<dbReference type="InterPro" id="IPR046373">
    <property type="entry name" value="Acyl-CoA_Oxase/DH_mid-dom_sf"/>
</dbReference>
<evidence type="ECO:0000259" key="8">
    <source>
        <dbReference type="Pfam" id="PF02770"/>
    </source>
</evidence>
<dbReference type="InterPro" id="IPR006091">
    <property type="entry name" value="Acyl-CoA_Oxase/DH_mid-dom"/>
</dbReference>
<keyword evidence="5 6" id="KW-0560">Oxidoreductase</keyword>
<gene>
    <name evidence="10" type="ORF">LVY72_05235</name>
</gene>
<dbReference type="Pfam" id="PF00441">
    <property type="entry name" value="Acyl-CoA_dh_1"/>
    <property type="match status" value="1"/>
</dbReference>
<protein>
    <submittedName>
        <fullName evidence="10">Acyl-CoA dehydrogenase family protein</fullName>
    </submittedName>
</protein>
<feature type="domain" description="Acyl-CoA dehydrogenase/oxidase C-terminal" evidence="7">
    <location>
        <begin position="229"/>
        <end position="381"/>
    </location>
</feature>
<evidence type="ECO:0000256" key="5">
    <source>
        <dbReference type="ARBA" id="ARBA00023002"/>
    </source>
</evidence>
<feature type="domain" description="Acyl-CoA oxidase/dehydrogenase middle" evidence="8">
    <location>
        <begin position="122"/>
        <end position="213"/>
    </location>
</feature>
<comment type="caution">
    <text evidence="10">The sequence shown here is derived from an EMBL/GenBank/DDBJ whole genome shotgun (WGS) entry which is preliminary data.</text>
</comment>
<dbReference type="InterPro" id="IPR009075">
    <property type="entry name" value="AcylCo_DH/oxidase_C"/>
</dbReference>
<reference evidence="10" key="1">
    <citation type="submission" date="2022-01" db="EMBL/GenBank/DDBJ databases">
        <authorList>
            <person name="Jo J.-H."/>
            <person name="Im W.-T."/>
        </authorList>
    </citation>
    <scope>NUCLEOTIDE SEQUENCE</scope>
    <source>
        <strain evidence="10">I2-34</strain>
    </source>
</reference>
<dbReference type="Gene3D" id="1.10.540.10">
    <property type="entry name" value="Acyl-CoA dehydrogenase/oxidase, N-terminal domain"/>
    <property type="match status" value="1"/>
</dbReference>
<organism evidence="10 11">
    <name type="scientific">Arthrobacter hankyongi</name>
    <dbReference type="NCBI Taxonomy" id="2904801"/>
    <lineage>
        <taxon>Bacteria</taxon>
        <taxon>Bacillati</taxon>
        <taxon>Actinomycetota</taxon>
        <taxon>Actinomycetes</taxon>
        <taxon>Micrococcales</taxon>
        <taxon>Micrococcaceae</taxon>
        <taxon>Arthrobacter</taxon>
    </lineage>
</organism>
<evidence type="ECO:0000259" key="9">
    <source>
        <dbReference type="Pfam" id="PF02771"/>
    </source>
</evidence>
<sequence length="391" mass="42922">MRIALTPEEEELRAKAEEYFSRLMTDEDRSACRLDEFGDVNHRLAARMGADGWLGLGWPVEYGGKGLGTVADQVVVNAAFRYKVPFPLITVHSIGPAIQQVGTDEQKARFLEPIRTGNVHFCIGYTEPDAGTDLAALQLSARREENEYVLNGQKIFTSGVHNANYIWLACRTENGEKKHRGITILIVDTKLPGVSWTPIEIMSGNRAVNVTYFDDVRVPANMLVGREHEGWRLITGQLNSERAIVGPAGRMAAHVDRFRAWASATPGPRGEDTMLQLPEVRRTLGRLESFLRANELLNWKVAAATGEGVVSPADASVTKVYTSERLLHAARLVADTVERVGDPADPGTAALLDDVDFDLKTEMKLTVGGGANEIQRELIGMLGLGLPKPLR</sequence>
<dbReference type="SUPFAM" id="SSF47203">
    <property type="entry name" value="Acyl-CoA dehydrogenase C-terminal domain-like"/>
    <property type="match status" value="1"/>
</dbReference>
<dbReference type="SUPFAM" id="SSF56645">
    <property type="entry name" value="Acyl-CoA dehydrogenase NM domain-like"/>
    <property type="match status" value="1"/>
</dbReference>
<dbReference type="Pfam" id="PF02770">
    <property type="entry name" value="Acyl-CoA_dh_M"/>
    <property type="match status" value="1"/>
</dbReference>
<dbReference type="EMBL" id="JAKLTQ010000002">
    <property type="protein sequence ID" value="MCG2621316.1"/>
    <property type="molecule type" value="Genomic_DNA"/>
</dbReference>